<dbReference type="CDD" id="cd09272">
    <property type="entry name" value="RNase_HI_RT_Ty1"/>
    <property type="match status" value="1"/>
</dbReference>
<sequence>MVDLKTRGIAWPQTHLLPKIRLQPPFNQQWRTTAAHIFYTRRTIQGFNSLATNSLALTATVGAVRWKWLSALRTSWVLLMGAYPNLIQQIFSPQFGIVVIVWCIDGFSMMSPRTLQIDELRHYQPTPTCHCGGIRAWALYQEQEYVLQFLMGLNESFSIVRAQILMLGLLPSFAKVFNLVIQEERQRTIGSIPQNPTESMAFSAATNAVTSSGPKRNRLTCTHYGLQGHTVDKCYKLHKYPLGYKPPTRSPSHASSLQFKSQASSTPISAENQQQSGPMASNFTGPDTSLSHQSLDPIAYRRLIGKLIFLTITRADIAYAVNQLSQFLASPRDSHLKLKGSTDSDWVACPNTCHSVSGFCIFIGSSLISWKSKKQQIVSRSSAEAKYRAMANATYRDSQNFACDLTELTSRHDDQGTTFTTVSFSFKQDGKT</sequence>
<evidence type="ECO:0008006" key="4">
    <source>
        <dbReference type="Google" id="ProtNLM"/>
    </source>
</evidence>
<name>A0A978VGE6_ZIZJJ</name>
<evidence type="ECO:0000313" key="2">
    <source>
        <dbReference type="EMBL" id="KAH7529435.1"/>
    </source>
</evidence>
<dbReference type="AlphaFoldDB" id="A0A978VGE6"/>
<dbReference type="EMBL" id="JAEACU010000005">
    <property type="protein sequence ID" value="KAH7529435.1"/>
    <property type="molecule type" value="Genomic_DNA"/>
</dbReference>
<evidence type="ECO:0000313" key="3">
    <source>
        <dbReference type="Proteomes" id="UP000813462"/>
    </source>
</evidence>
<feature type="region of interest" description="Disordered" evidence="1">
    <location>
        <begin position="247"/>
        <end position="288"/>
    </location>
</feature>
<comment type="caution">
    <text evidence="2">The sequence shown here is derived from an EMBL/GenBank/DDBJ whole genome shotgun (WGS) entry which is preliminary data.</text>
</comment>
<accession>A0A978VGE6</accession>
<proteinExistence type="predicted"/>
<reference evidence="2" key="1">
    <citation type="journal article" date="2021" name="Front. Plant Sci.">
        <title>Chromosome-Scale Genome Assembly for Chinese Sour Jujube and Insights Into Its Genome Evolution and Domestication Signature.</title>
        <authorList>
            <person name="Shen L.-Y."/>
            <person name="Luo H."/>
            <person name="Wang X.-L."/>
            <person name="Wang X.-M."/>
            <person name="Qiu X.-J."/>
            <person name="Liu H."/>
            <person name="Zhou S.-S."/>
            <person name="Jia K.-H."/>
            <person name="Nie S."/>
            <person name="Bao Y.-T."/>
            <person name="Zhang R.-G."/>
            <person name="Yun Q.-Z."/>
            <person name="Chai Y.-H."/>
            <person name="Lu J.-Y."/>
            <person name="Li Y."/>
            <person name="Zhao S.-W."/>
            <person name="Mao J.-F."/>
            <person name="Jia S.-G."/>
            <person name="Mao Y.-M."/>
        </authorList>
    </citation>
    <scope>NUCLEOTIDE SEQUENCE</scope>
    <source>
        <strain evidence="2">AT0</strain>
        <tissue evidence="2">Leaf</tissue>
    </source>
</reference>
<protein>
    <recommendedName>
        <fullName evidence="4">Mitochondrial protein</fullName>
    </recommendedName>
</protein>
<feature type="compositionally biased region" description="Polar residues" evidence="1">
    <location>
        <begin position="250"/>
        <end position="288"/>
    </location>
</feature>
<dbReference type="PANTHER" id="PTHR11439:SF498">
    <property type="entry name" value="DNAK FAMILY PROTEIN"/>
    <property type="match status" value="1"/>
</dbReference>
<evidence type="ECO:0000256" key="1">
    <source>
        <dbReference type="SAM" id="MobiDB-lite"/>
    </source>
</evidence>
<gene>
    <name evidence="2" type="ORF">FEM48_Zijuj05G0183700</name>
</gene>
<dbReference type="PANTHER" id="PTHR11439">
    <property type="entry name" value="GAG-POL-RELATED RETROTRANSPOSON"/>
    <property type="match status" value="1"/>
</dbReference>
<dbReference type="Proteomes" id="UP000813462">
    <property type="component" value="Unassembled WGS sequence"/>
</dbReference>
<organism evidence="2 3">
    <name type="scientific">Ziziphus jujuba var. spinosa</name>
    <dbReference type="NCBI Taxonomy" id="714518"/>
    <lineage>
        <taxon>Eukaryota</taxon>
        <taxon>Viridiplantae</taxon>
        <taxon>Streptophyta</taxon>
        <taxon>Embryophyta</taxon>
        <taxon>Tracheophyta</taxon>
        <taxon>Spermatophyta</taxon>
        <taxon>Magnoliopsida</taxon>
        <taxon>eudicotyledons</taxon>
        <taxon>Gunneridae</taxon>
        <taxon>Pentapetalae</taxon>
        <taxon>rosids</taxon>
        <taxon>fabids</taxon>
        <taxon>Rosales</taxon>
        <taxon>Rhamnaceae</taxon>
        <taxon>Paliureae</taxon>
        <taxon>Ziziphus</taxon>
    </lineage>
</organism>